<dbReference type="OrthoDB" id="7374726at2"/>
<protein>
    <recommendedName>
        <fullName evidence="7">TRAP transporter large permease protein</fullName>
    </recommendedName>
</protein>
<reference evidence="9 10" key="1">
    <citation type="journal article" date="2014" name="Genome Announc.">
        <title>Draft Genome Sequence of Lutibaculum baratangense Strain AMV1T, Isolated from a Mud Volcano in Andamans, India.</title>
        <authorList>
            <person name="Singh A."/>
            <person name="Sreenivas A."/>
            <person name="Sathyanarayana Reddy G."/>
            <person name="Pinnaka A.K."/>
            <person name="Shivaji S."/>
        </authorList>
    </citation>
    <scope>NUCLEOTIDE SEQUENCE [LARGE SCALE GENOMIC DNA]</scope>
    <source>
        <strain evidence="9 10">AMV1</strain>
    </source>
</reference>
<feature type="transmembrane region" description="Helical" evidence="7">
    <location>
        <begin position="135"/>
        <end position="158"/>
    </location>
</feature>
<keyword evidence="10" id="KW-1185">Reference proteome</keyword>
<evidence type="ECO:0000259" key="8">
    <source>
        <dbReference type="Pfam" id="PF06808"/>
    </source>
</evidence>
<comment type="subcellular location">
    <subcellularLocation>
        <location evidence="1 7">Cell inner membrane</location>
        <topology evidence="1 7">Multi-pass membrane protein</topology>
    </subcellularLocation>
</comment>
<proteinExistence type="inferred from homology"/>
<comment type="function">
    <text evidence="7">Part of the tripartite ATP-independent periplasmic (TRAP) transport system.</text>
</comment>
<dbReference type="PATRIC" id="fig|631454.5.peg.2929"/>
<dbReference type="InterPro" id="IPR010656">
    <property type="entry name" value="DctM"/>
</dbReference>
<organism evidence="9 10">
    <name type="scientific">Lutibaculum baratangense AMV1</name>
    <dbReference type="NCBI Taxonomy" id="631454"/>
    <lineage>
        <taxon>Bacteria</taxon>
        <taxon>Pseudomonadati</taxon>
        <taxon>Pseudomonadota</taxon>
        <taxon>Alphaproteobacteria</taxon>
        <taxon>Hyphomicrobiales</taxon>
        <taxon>Tepidamorphaceae</taxon>
        <taxon>Lutibaculum</taxon>
    </lineage>
</organism>
<dbReference type="AlphaFoldDB" id="V4RKF4"/>
<evidence type="ECO:0000256" key="2">
    <source>
        <dbReference type="ARBA" id="ARBA00022475"/>
    </source>
</evidence>
<dbReference type="NCBIfam" id="TIGR00786">
    <property type="entry name" value="dctM"/>
    <property type="match status" value="1"/>
</dbReference>
<dbReference type="PANTHER" id="PTHR33362">
    <property type="entry name" value="SIALIC ACID TRAP TRANSPORTER PERMEASE PROTEIN SIAT-RELATED"/>
    <property type="match status" value="1"/>
</dbReference>
<comment type="similarity">
    <text evidence="7">Belongs to the TRAP transporter large permease family.</text>
</comment>
<dbReference type="Proteomes" id="UP000017819">
    <property type="component" value="Unassembled WGS sequence"/>
</dbReference>
<feature type="transmembrane region" description="Helical" evidence="7">
    <location>
        <begin position="327"/>
        <end position="357"/>
    </location>
</feature>
<evidence type="ECO:0000256" key="3">
    <source>
        <dbReference type="ARBA" id="ARBA00022519"/>
    </source>
</evidence>
<dbReference type="RefSeq" id="WP_023433088.1">
    <property type="nucleotide sequence ID" value="NZ_AWXZ01000038.1"/>
</dbReference>
<dbReference type="PANTHER" id="PTHR33362:SF5">
    <property type="entry name" value="C4-DICARBOXYLATE TRAP TRANSPORTER LARGE PERMEASE PROTEIN DCTM"/>
    <property type="match status" value="1"/>
</dbReference>
<gene>
    <name evidence="9" type="ORF">N177_2965</name>
</gene>
<feature type="transmembrane region" description="Helical" evidence="7">
    <location>
        <begin position="170"/>
        <end position="192"/>
    </location>
</feature>
<feature type="transmembrane region" description="Helical" evidence="7">
    <location>
        <begin position="213"/>
        <end position="234"/>
    </location>
</feature>
<evidence type="ECO:0000256" key="7">
    <source>
        <dbReference type="RuleBase" id="RU369079"/>
    </source>
</evidence>
<dbReference type="PIRSF" id="PIRSF006066">
    <property type="entry name" value="HI0050"/>
    <property type="match status" value="1"/>
</dbReference>
<keyword evidence="3 7" id="KW-0997">Cell inner membrane</keyword>
<comment type="caution">
    <text evidence="7">Lacks conserved residue(s) required for the propagation of feature annotation.</text>
</comment>
<feature type="transmembrane region" description="Helical" evidence="7">
    <location>
        <begin position="410"/>
        <end position="434"/>
    </location>
</feature>
<evidence type="ECO:0000256" key="6">
    <source>
        <dbReference type="ARBA" id="ARBA00023136"/>
    </source>
</evidence>
<comment type="subunit">
    <text evidence="7">The complex comprises the extracytoplasmic solute receptor protein and the two transmembrane proteins.</text>
</comment>
<evidence type="ECO:0000313" key="10">
    <source>
        <dbReference type="Proteomes" id="UP000017819"/>
    </source>
</evidence>
<keyword evidence="7" id="KW-0813">Transport</keyword>
<evidence type="ECO:0000256" key="1">
    <source>
        <dbReference type="ARBA" id="ARBA00004429"/>
    </source>
</evidence>
<dbReference type="GO" id="GO:0005886">
    <property type="term" value="C:plasma membrane"/>
    <property type="evidence" value="ECO:0007669"/>
    <property type="project" value="UniProtKB-SubCell"/>
</dbReference>
<dbReference type="InterPro" id="IPR004681">
    <property type="entry name" value="TRAP_DctM"/>
</dbReference>
<dbReference type="Pfam" id="PF06808">
    <property type="entry name" value="DctM"/>
    <property type="match status" value="1"/>
</dbReference>
<feature type="transmembrane region" description="Helical" evidence="7">
    <location>
        <begin position="47"/>
        <end position="68"/>
    </location>
</feature>
<feature type="transmembrane region" description="Helical" evidence="7">
    <location>
        <begin position="254"/>
        <end position="270"/>
    </location>
</feature>
<sequence>MITATLIVLFFLLIAIGAPIAVALGGSVIVTSLLMSPIPIAVIGQKVLANLDHFTLMAVPFFFFAAALMENGGLVRRLIDFANSIVGHWRGGLGVTSVLSCIFFAAISGSSPATVAAVGRVMYPALLREGYTARYSIGALATAGSIGILIPPSIPMILYGFITETSITRLFIAGIVPGLIYGGGMMLMASYLARREDIPPRPKASWGERWRAFKRAGPALSLPLIIIIGIYGLPRFDFAGLSHSGGAIFTPTEASVVAASLALLIGMFVYRELSVRGAVRTIVATAPAVGMIFFIATNALLFAFFLTKLGVPQAISNALIAMDMPPWAFLLLVNVVLMIIGFFLEGVPVILMFVPVLFPAATAMGIDPVHFGVIVIVNIELALVTPPVGLNLFVGSSVSGLPVFDVFKAALPWMIVTGSVLILVTYVPWISLFLPGLMFG</sequence>
<name>V4RKF4_9HYPH</name>
<feature type="transmembrane region" description="Helical" evidence="7">
    <location>
        <begin position="369"/>
        <end position="390"/>
    </location>
</feature>
<dbReference type="STRING" id="631454.N177_2965"/>
<keyword evidence="4 7" id="KW-0812">Transmembrane</keyword>
<keyword evidence="2" id="KW-1003">Cell membrane</keyword>
<feature type="transmembrane region" description="Helical" evidence="7">
    <location>
        <begin position="282"/>
        <end position="307"/>
    </location>
</feature>
<dbReference type="EMBL" id="AWXZ01000038">
    <property type="protein sequence ID" value="ESR23735.1"/>
    <property type="molecule type" value="Genomic_DNA"/>
</dbReference>
<evidence type="ECO:0000256" key="5">
    <source>
        <dbReference type="ARBA" id="ARBA00022989"/>
    </source>
</evidence>
<dbReference type="eggNOG" id="COG1593">
    <property type="taxonomic scope" value="Bacteria"/>
</dbReference>
<feature type="domain" description="TRAP C4-dicarboxylate transport system permease DctM subunit" evidence="8">
    <location>
        <begin position="7"/>
        <end position="430"/>
    </location>
</feature>
<dbReference type="GO" id="GO:0022857">
    <property type="term" value="F:transmembrane transporter activity"/>
    <property type="evidence" value="ECO:0007669"/>
    <property type="project" value="UniProtKB-UniRule"/>
</dbReference>
<evidence type="ECO:0000313" key="9">
    <source>
        <dbReference type="EMBL" id="ESR23735.1"/>
    </source>
</evidence>
<comment type="caution">
    <text evidence="9">The sequence shown here is derived from an EMBL/GenBank/DDBJ whole genome shotgun (WGS) entry which is preliminary data.</text>
</comment>
<accession>V4RKF4</accession>
<feature type="transmembrane region" description="Helical" evidence="7">
    <location>
        <begin position="6"/>
        <end position="35"/>
    </location>
</feature>
<keyword evidence="6 7" id="KW-0472">Membrane</keyword>
<evidence type="ECO:0000256" key="4">
    <source>
        <dbReference type="ARBA" id="ARBA00022692"/>
    </source>
</evidence>
<keyword evidence="5 7" id="KW-1133">Transmembrane helix</keyword>